<keyword evidence="5" id="KW-1185">Reference proteome</keyword>
<dbReference type="Gene3D" id="2.160.10.10">
    <property type="entry name" value="Hexapeptide repeat proteins"/>
    <property type="match status" value="1"/>
</dbReference>
<keyword evidence="3" id="KW-1133">Transmembrane helix</keyword>
<feature type="transmembrane region" description="Helical" evidence="3">
    <location>
        <begin position="23"/>
        <end position="43"/>
    </location>
</feature>
<gene>
    <name evidence="4" type="primary">wcaF</name>
    <name evidence="4" type="ORF">G3O08_11080</name>
</gene>
<dbReference type="AlphaFoldDB" id="A0A7K3WT42"/>
<dbReference type="CDD" id="cd05825">
    <property type="entry name" value="LbH_wcaF_like"/>
    <property type="match status" value="1"/>
</dbReference>
<dbReference type="PANTHER" id="PTHR23416:SF23">
    <property type="entry name" value="ACETYLTRANSFERASE C18B11.09C-RELATED"/>
    <property type="match status" value="1"/>
</dbReference>
<dbReference type="NCBIfam" id="NF007797">
    <property type="entry name" value="PRK10502.1"/>
    <property type="match status" value="1"/>
</dbReference>
<dbReference type="EMBL" id="JAAGVY010000019">
    <property type="protein sequence ID" value="NEN24042.1"/>
    <property type="molecule type" value="Genomic_DNA"/>
</dbReference>
<evidence type="ECO:0000313" key="5">
    <source>
        <dbReference type="Proteomes" id="UP000486602"/>
    </source>
</evidence>
<comment type="caution">
    <text evidence="4">The sequence shown here is derived from an EMBL/GenBank/DDBJ whole genome shotgun (WGS) entry which is preliminary data.</text>
</comment>
<evidence type="ECO:0000256" key="1">
    <source>
        <dbReference type="ARBA" id="ARBA00007274"/>
    </source>
</evidence>
<protein>
    <submittedName>
        <fullName evidence="4">Colanic acid biosynthesis acetyltransferase WcaF</fullName>
    </submittedName>
</protein>
<dbReference type="GO" id="GO:0005829">
    <property type="term" value="C:cytosol"/>
    <property type="evidence" value="ECO:0007669"/>
    <property type="project" value="TreeGrafter"/>
</dbReference>
<proteinExistence type="inferred from homology"/>
<dbReference type="Proteomes" id="UP000486602">
    <property type="component" value="Unassembled WGS sequence"/>
</dbReference>
<accession>A0A7K3WT42</accession>
<keyword evidence="2 4" id="KW-0808">Transferase</keyword>
<dbReference type="InterPro" id="IPR011004">
    <property type="entry name" value="Trimer_LpxA-like_sf"/>
</dbReference>
<dbReference type="RefSeq" id="WP_163285438.1">
    <property type="nucleotide sequence ID" value="NZ_JAAGVY010000019.1"/>
</dbReference>
<evidence type="ECO:0000313" key="4">
    <source>
        <dbReference type="EMBL" id="NEN24042.1"/>
    </source>
</evidence>
<sequence>MNKVDFALYDNSHYKPGSAVKRGLWYIVSLVFFQSYLFPVSALKRLLLRMFGAKIASGVVIKPCVLIKYPWFLKIDKNTWIGEKAWIDNLAMVTIGANVSISQGAMLLTGNHNYKKPAFNLEVYPIIIEDGVWIGAKSVVCPGVTCKSHSVLSVGSVATKNLEPYQIYAGNPATALRERIIE</sequence>
<dbReference type="SUPFAM" id="SSF51161">
    <property type="entry name" value="Trimeric LpxA-like enzymes"/>
    <property type="match status" value="1"/>
</dbReference>
<dbReference type="PANTHER" id="PTHR23416">
    <property type="entry name" value="SIALIC ACID SYNTHASE-RELATED"/>
    <property type="match status" value="1"/>
</dbReference>
<reference evidence="4 5" key="1">
    <citation type="submission" date="2020-02" db="EMBL/GenBank/DDBJ databases">
        <title>Out from the shadows clarifying the taxonomy of the family Cryomorphaceae and related taxa by utilizing the GTDB taxonomic framework.</title>
        <authorList>
            <person name="Bowman J.P."/>
        </authorList>
    </citation>
    <scope>NUCLEOTIDE SEQUENCE [LARGE SCALE GENOMIC DNA]</scope>
    <source>
        <strain evidence="4 5">QSSC 1-22</strain>
    </source>
</reference>
<name>A0A7K3WT42_9FLAO</name>
<keyword evidence="3" id="KW-0812">Transmembrane</keyword>
<keyword evidence="3" id="KW-0472">Membrane</keyword>
<evidence type="ECO:0000256" key="3">
    <source>
        <dbReference type="SAM" id="Phobius"/>
    </source>
</evidence>
<organism evidence="4 5">
    <name type="scientific">Cryomorpha ignava</name>
    <dbReference type="NCBI Taxonomy" id="101383"/>
    <lineage>
        <taxon>Bacteria</taxon>
        <taxon>Pseudomonadati</taxon>
        <taxon>Bacteroidota</taxon>
        <taxon>Flavobacteriia</taxon>
        <taxon>Flavobacteriales</taxon>
        <taxon>Cryomorphaceae</taxon>
        <taxon>Cryomorpha</taxon>
    </lineage>
</organism>
<evidence type="ECO:0000256" key="2">
    <source>
        <dbReference type="ARBA" id="ARBA00022679"/>
    </source>
</evidence>
<dbReference type="GO" id="GO:0008374">
    <property type="term" value="F:O-acyltransferase activity"/>
    <property type="evidence" value="ECO:0007669"/>
    <property type="project" value="TreeGrafter"/>
</dbReference>
<dbReference type="InterPro" id="IPR051159">
    <property type="entry name" value="Hexapeptide_acetyltransf"/>
</dbReference>
<comment type="similarity">
    <text evidence="1">Belongs to the transferase hexapeptide repeat family.</text>
</comment>